<evidence type="ECO:0000313" key="4">
    <source>
        <dbReference type="Proteomes" id="UP000295807"/>
    </source>
</evidence>
<dbReference type="InterPro" id="IPR023614">
    <property type="entry name" value="Porin_dom_sf"/>
</dbReference>
<reference evidence="3 4" key="1">
    <citation type="submission" date="2019-03" db="EMBL/GenBank/DDBJ databases">
        <title>Genomic Encyclopedia of Type Strains, Phase IV (KMG-IV): sequencing the most valuable type-strain genomes for metagenomic binning, comparative biology and taxonomic classification.</title>
        <authorList>
            <person name="Goeker M."/>
        </authorList>
    </citation>
    <scope>NUCLEOTIDE SEQUENCE [LARGE SCALE GENOMIC DNA]</scope>
    <source>
        <strain evidence="3 4">DSM 21100</strain>
    </source>
</reference>
<dbReference type="EMBL" id="SMAD01000007">
    <property type="protein sequence ID" value="TCS86536.1"/>
    <property type="molecule type" value="Genomic_DNA"/>
</dbReference>
<feature type="region of interest" description="Disordered" evidence="1">
    <location>
        <begin position="284"/>
        <end position="304"/>
    </location>
</feature>
<dbReference type="Gene3D" id="2.40.160.10">
    <property type="entry name" value="Porin"/>
    <property type="match status" value="1"/>
</dbReference>
<protein>
    <submittedName>
        <fullName evidence="3">Phosphate-selective porin O/P</fullName>
    </submittedName>
</protein>
<organism evidence="3 4">
    <name type="scientific">Anseongella ginsenosidimutans</name>
    <dbReference type="NCBI Taxonomy" id="496056"/>
    <lineage>
        <taxon>Bacteria</taxon>
        <taxon>Pseudomonadati</taxon>
        <taxon>Bacteroidota</taxon>
        <taxon>Sphingobacteriia</taxon>
        <taxon>Sphingobacteriales</taxon>
        <taxon>Sphingobacteriaceae</taxon>
        <taxon>Anseongella</taxon>
    </lineage>
</organism>
<dbReference type="Pfam" id="PF07396">
    <property type="entry name" value="Porin_O_P"/>
    <property type="match status" value="1"/>
</dbReference>
<feature type="signal peptide" evidence="2">
    <location>
        <begin position="1"/>
        <end position="26"/>
    </location>
</feature>
<gene>
    <name evidence="3" type="ORF">EDD80_10769</name>
</gene>
<dbReference type="SUPFAM" id="SSF56935">
    <property type="entry name" value="Porins"/>
    <property type="match status" value="1"/>
</dbReference>
<dbReference type="InterPro" id="IPR010870">
    <property type="entry name" value="Porin_O/P"/>
</dbReference>
<keyword evidence="4" id="KW-1185">Reference proteome</keyword>
<evidence type="ECO:0000313" key="3">
    <source>
        <dbReference type="EMBL" id="TCS86536.1"/>
    </source>
</evidence>
<evidence type="ECO:0000256" key="1">
    <source>
        <dbReference type="SAM" id="MobiDB-lite"/>
    </source>
</evidence>
<sequence>MKHRSFHHYLLIILFGLAVTPCTTKAQGQAEAPADSSRIKLSGYVQALFQKASAPGIESFSGGGFEENVDQRFTVRRGRMKLTYDAGSSSAVVQIDATEQGVIIRDAYIHFTEEKWNTFGLQAGVQNRAFGHEVAYSSSRRESPERSRLFQTLFSGERDAGAKLIIAPPAESQLGFFRLEAGFYNGSGTISDYDNNKDFIGRLHTAFEGRTAPWSLGLGASFYSGGQRQNTRYSYEMTSDDGFTLDSAESNIGQTAKRRYYGADIQAGYDFSFGNSEIRAEYITGKQPGSSTSSRTPRSRPEEDTYHREFEGAYAIFVQELGKSPLEVFIKYDFYDPNKKVNSNGLDESFTEGDIRFQTWGYGLAWKYDEHITFTAYYEDVKNEQTTLSGFTEDISDNVLSLRIQYRF</sequence>
<name>A0A4V2UTK7_9SPHI</name>
<proteinExistence type="predicted"/>
<comment type="caution">
    <text evidence="3">The sequence shown here is derived from an EMBL/GenBank/DDBJ whole genome shotgun (WGS) entry which is preliminary data.</text>
</comment>
<keyword evidence="2" id="KW-0732">Signal</keyword>
<dbReference type="RefSeq" id="WP_132129547.1">
    <property type="nucleotide sequence ID" value="NZ_CP042432.1"/>
</dbReference>
<dbReference type="OrthoDB" id="925187at2"/>
<dbReference type="AlphaFoldDB" id="A0A4V2UTK7"/>
<feature type="chain" id="PRO_5021015476" evidence="2">
    <location>
        <begin position="27"/>
        <end position="408"/>
    </location>
</feature>
<accession>A0A4V2UTK7</accession>
<dbReference type="Proteomes" id="UP000295807">
    <property type="component" value="Unassembled WGS sequence"/>
</dbReference>
<evidence type="ECO:0000256" key="2">
    <source>
        <dbReference type="SAM" id="SignalP"/>
    </source>
</evidence>